<gene>
    <name evidence="1" type="ORF">clem_06045</name>
</gene>
<dbReference type="KEGG" id="lcd:clem_06045"/>
<sequence>MLKFITQLASGIDEVKDLLEVTRTLMAGLTRYSKVQSQELVCS</sequence>
<proteinExistence type="predicted"/>
<reference evidence="2" key="1">
    <citation type="submission" date="2016-07" db="EMBL/GenBank/DDBJ databases">
        <authorList>
            <person name="Florea S."/>
            <person name="Webb J.S."/>
            <person name="Jaromczyk J."/>
            <person name="Schardl C.L."/>
        </authorList>
    </citation>
    <scope>NUCLEOTIDE SEQUENCE [LARGE SCALE GENOMIC DNA]</scope>
    <source>
        <strain evidence="2">CDC-D5610</strain>
    </source>
</reference>
<organism evidence="1 2">
    <name type="scientific">Legionella clemsonensis</name>
    <dbReference type="NCBI Taxonomy" id="1867846"/>
    <lineage>
        <taxon>Bacteria</taxon>
        <taxon>Pseudomonadati</taxon>
        <taxon>Pseudomonadota</taxon>
        <taxon>Gammaproteobacteria</taxon>
        <taxon>Legionellales</taxon>
        <taxon>Legionellaceae</taxon>
        <taxon>Legionella</taxon>
    </lineage>
</organism>
<dbReference type="EMBL" id="CP016397">
    <property type="protein sequence ID" value="ASQ45764.1"/>
    <property type="molecule type" value="Genomic_DNA"/>
</dbReference>
<name>A0A222P1N0_9GAMM</name>
<keyword evidence="2" id="KW-1185">Reference proteome</keyword>
<dbReference type="AlphaFoldDB" id="A0A222P1N0"/>
<dbReference type="Proteomes" id="UP000201728">
    <property type="component" value="Chromosome"/>
</dbReference>
<accession>A0A222P1N0</accession>
<evidence type="ECO:0000313" key="1">
    <source>
        <dbReference type="EMBL" id="ASQ45764.1"/>
    </source>
</evidence>
<evidence type="ECO:0000313" key="2">
    <source>
        <dbReference type="Proteomes" id="UP000201728"/>
    </source>
</evidence>
<protein>
    <submittedName>
        <fullName evidence="1">Uncharacterized protein</fullName>
    </submittedName>
</protein>